<name>A0A0E9SMA8_ANGAN</name>
<sequence length="21" mass="2355">MQYGGVQLFIHITFPVHNPGV</sequence>
<evidence type="ECO:0000313" key="1">
    <source>
        <dbReference type="EMBL" id="JAH42509.1"/>
    </source>
</evidence>
<dbReference type="AlphaFoldDB" id="A0A0E9SMA8"/>
<dbReference type="EMBL" id="GBXM01066068">
    <property type="protein sequence ID" value="JAH42509.1"/>
    <property type="molecule type" value="Transcribed_RNA"/>
</dbReference>
<protein>
    <submittedName>
        <fullName evidence="1">Uncharacterized protein</fullName>
    </submittedName>
</protein>
<accession>A0A0E9SMA8</accession>
<organism evidence="1">
    <name type="scientific">Anguilla anguilla</name>
    <name type="common">European freshwater eel</name>
    <name type="synonym">Muraena anguilla</name>
    <dbReference type="NCBI Taxonomy" id="7936"/>
    <lineage>
        <taxon>Eukaryota</taxon>
        <taxon>Metazoa</taxon>
        <taxon>Chordata</taxon>
        <taxon>Craniata</taxon>
        <taxon>Vertebrata</taxon>
        <taxon>Euteleostomi</taxon>
        <taxon>Actinopterygii</taxon>
        <taxon>Neopterygii</taxon>
        <taxon>Teleostei</taxon>
        <taxon>Anguilliformes</taxon>
        <taxon>Anguillidae</taxon>
        <taxon>Anguilla</taxon>
    </lineage>
</organism>
<reference evidence="1" key="2">
    <citation type="journal article" date="2015" name="Fish Shellfish Immunol.">
        <title>Early steps in the European eel (Anguilla anguilla)-Vibrio vulnificus interaction in the gills: Role of the RtxA13 toxin.</title>
        <authorList>
            <person name="Callol A."/>
            <person name="Pajuelo D."/>
            <person name="Ebbesson L."/>
            <person name="Teles M."/>
            <person name="MacKenzie S."/>
            <person name="Amaro C."/>
        </authorList>
    </citation>
    <scope>NUCLEOTIDE SEQUENCE</scope>
</reference>
<reference evidence="1" key="1">
    <citation type="submission" date="2014-11" db="EMBL/GenBank/DDBJ databases">
        <authorList>
            <person name="Amaro Gonzalez C."/>
        </authorList>
    </citation>
    <scope>NUCLEOTIDE SEQUENCE</scope>
</reference>
<proteinExistence type="predicted"/>